<dbReference type="OrthoDB" id="1028014at2759"/>
<dbReference type="PANTHER" id="PTHR34776">
    <property type="entry name" value="F17F16.3 PROTEIN"/>
    <property type="match status" value="1"/>
</dbReference>
<dbReference type="Proteomes" id="UP000266188">
    <property type="component" value="Unassembled WGS sequence"/>
</dbReference>
<evidence type="ECO:0000313" key="2">
    <source>
        <dbReference type="EMBL" id="RJE21155.1"/>
    </source>
</evidence>
<feature type="region of interest" description="Disordered" evidence="1">
    <location>
        <begin position="1"/>
        <end position="104"/>
    </location>
</feature>
<protein>
    <recommendedName>
        <fullName evidence="4">BTB domain transcription factor</fullName>
    </recommendedName>
</protein>
<dbReference type="AlphaFoldDB" id="A0A3A2ZT54"/>
<dbReference type="STRING" id="2070753.A0A3A2ZT54"/>
<organism evidence="2 3">
    <name type="scientific">Aspergillus sclerotialis</name>
    <dbReference type="NCBI Taxonomy" id="2070753"/>
    <lineage>
        <taxon>Eukaryota</taxon>
        <taxon>Fungi</taxon>
        <taxon>Dikarya</taxon>
        <taxon>Ascomycota</taxon>
        <taxon>Pezizomycotina</taxon>
        <taxon>Eurotiomycetes</taxon>
        <taxon>Eurotiomycetidae</taxon>
        <taxon>Eurotiales</taxon>
        <taxon>Aspergillaceae</taxon>
        <taxon>Aspergillus</taxon>
        <taxon>Aspergillus subgen. Polypaecilum</taxon>
    </lineage>
</organism>
<gene>
    <name evidence="2" type="ORF">PHISCL_06500</name>
</gene>
<reference evidence="3" key="1">
    <citation type="submission" date="2017-02" db="EMBL/GenBank/DDBJ databases">
        <authorList>
            <person name="Tafer H."/>
            <person name="Lopandic K."/>
        </authorList>
    </citation>
    <scope>NUCLEOTIDE SEQUENCE [LARGE SCALE GENOMIC DNA]</scope>
    <source>
        <strain evidence="3">CBS 366.77</strain>
    </source>
</reference>
<evidence type="ECO:0000256" key="1">
    <source>
        <dbReference type="SAM" id="MobiDB-lite"/>
    </source>
</evidence>
<evidence type="ECO:0000313" key="3">
    <source>
        <dbReference type="Proteomes" id="UP000266188"/>
    </source>
</evidence>
<feature type="compositionally biased region" description="Polar residues" evidence="1">
    <location>
        <begin position="1"/>
        <end position="11"/>
    </location>
</feature>
<feature type="compositionally biased region" description="Basic and acidic residues" evidence="1">
    <location>
        <begin position="337"/>
        <end position="366"/>
    </location>
</feature>
<proteinExistence type="predicted"/>
<evidence type="ECO:0008006" key="4">
    <source>
        <dbReference type="Google" id="ProtNLM"/>
    </source>
</evidence>
<name>A0A3A2ZT54_9EURO</name>
<feature type="compositionally biased region" description="Basic and acidic residues" evidence="1">
    <location>
        <begin position="47"/>
        <end position="66"/>
    </location>
</feature>
<feature type="region of interest" description="Disordered" evidence="1">
    <location>
        <begin position="330"/>
        <end position="366"/>
    </location>
</feature>
<keyword evidence="3" id="KW-1185">Reference proteome</keyword>
<dbReference type="PANTHER" id="PTHR34776:SF1">
    <property type="entry name" value="F17F16.3 PROTEIN"/>
    <property type="match status" value="1"/>
</dbReference>
<feature type="compositionally biased region" description="Basic and acidic residues" evidence="1">
    <location>
        <begin position="75"/>
        <end position="92"/>
    </location>
</feature>
<comment type="caution">
    <text evidence="2">The sequence shown here is derived from an EMBL/GenBank/DDBJ whole genome shotgun (WGS) entry which is preliminary data.</text>
</comment>
<dbReference type="EMBL" id="MVGC01000248">
    <property type="protein sequence ID" value="RJE21155.1"/>
    <property type="molecule type" value="Genomic_DNA"/>
</dbReference>
<sequence>MSATRTSSRQAAQKAKEAISDTNGKPGAGVKRRVTTDKGPAAKRGKKAEQEAEPEVKEEKVAEPETKPGTAEGAPAKEKQPAAAKAPEEKPQIDGIEAGVRKSQEREDIVPTNIFEKGIIYFFYRPRVSVTEAHGVNEVARSFVVLRPTPRGATLDEGQGPLEADAKCRLIVLPKKKFPTSGSERDMAFVEKAGQSMKQLQESFITGRSYETATRGEREVSEAKPYAEGVYAIMHEARSSHLAYILTIPEEIGDLQKDFGLRDRGSWVVQSKNPKFPGPAYATLPKDPEYPEHLQEKLGNMRWIPLEPELIDYPNAQFLMIGSAQDNLGRAASTGLDGKKPEQEQPGEELEKMESENEHRVDALKGDHTVYEDLGLEAKKYPKVPSTWNNQA</sequence>
<accession>A0A3A2ZT54</accession>